<gene>
    <name evidence="2" type="ORF">Bca52824_029844</name>
</gene>
<evidence type="ECO:0000313" key="3">
    <source>
        <dbReference type="Proteomes" id="UP000886595"/>
    </source>
</evidence>
<accession>A0A8X7S557</accession>
<dbReference type="OrthoDB" id="6133115at2759"/>
<evidence type="ECO:0000313" key="2">
    <source>
        <dbReference type="EMBL" id="KAG2301193.1"/>
    </source>
</evidence>
<name>A0A8X7S557_BRACI</name>
<evidence type="ECO:0000259" key="1">
    <source>
        <dbReference type="PROSITE" id="PS51059"/>
    </source>
</evidence>
<reference evidence="2 3" key="1">
    <citation type="submission" date="2020-02" db="EMBL/GenBank/DDBJ databases">
        <authorList>
            <person name="Ma Q."/>
            <person name="Huang Y."/>
            <person name="Song X."/>
            <person name="Pei D."/>
        </authorList>
    </citation>
    <scope>NUCLEOTIDE SEQUENCE [LARGE SCALE GENOMIC DNA]</scope>
    <source>
        <strain evidence="2">Sxm20200214</strain>
        <tissue evidence="2">Leaf</tissue>
    </source>
</reference>
<dbReference type="EMBL" id="JAAMPC010000007">
    <property type="protein sequence ID" value="KAG2301193.1"/>
    <property type="molecule type" value="Genomic_DNA"/>
</dbReference>
<dbReference type="PROSITE" id="PS51059">
    <property type="entry name" value="PARP_CATALYTIC"/>
    <property type="match status" value="1"/>
</dbReference>
<proteinExistence type="predicted"/>
<dbReference type="Proteomes" id="UP000886595">
    <property type="component" value="Unassembled WGS sequence"/>
</dbReference>
<protein>
    <recommendedName>
        <fullName evidence="1">PARP catalytic domain-containing protein</fullName>
    </recommendedName>
</protein>
<dbReference type="AlphaFoldDB" id="A0A8X7S557"/>
<dbReference type="GO" id="GO:0003950">
    <property type="term" value="F:NAD+ poly-ADP-ribosyltransferase activity"/>
    <property type="evidence" value="ECO:0007669"/>
    <property type="project" value="InterPro"/>
</dbReference>
<dbReference type="InterPro" id="IPR012317">
    <property type="entry name" value="Poly(ADP-ribose)pol_cat_dom"/>
</dbReference>
<keyword evidence="3" id="KW-1185">Reference proteome</keyword>
<feature type="domain" description="PARP catalytic" evidence="1">
    <location>
        <begin position="1"/>
        <end position="52"/>
    </location>
</feature>
<sequence length="85" mass="9711">MSVDGLAYPSKYIVWSTHMNTHVLPEFLVCIKAPFNFNSKQQYTFFLVPMKCKEIEISMDGVSCIDQSIIQVPTSFPNTHHSKTL</sequence>
<dbReference type="InterPro" id="IPR044964">
    <property type="entry name" value="RCD1/SRO1-5"/>
</dbReference>
<organism evidence="2 3">
    <name type="scientific">Brassica carinata</name>
    <name type="common">Ethiopian mustard</name>
    <name type="synonym">Abyssinian cabbage</name>
    <dbReference type="NCBI Taxonomy" id="52824"/>
    <lineage>
        <taxon>Eukaryota</taxon>
        <taxon>Viridiplantae</taxon>
        <taxon>Streptophyta</taxon>
        <taxon>Embryophyta</taxon>
        <taxon>Tracheophyta</taxon>
        <taxon>Spermatophyta</taxon>
        <taxon>Magnoliopsida</taxon>
        <taxon>eudicotyledons</taxon>
        <taxon>Gunneridae</taxon>
        <taxon>Pentapetalae</taxon>
        <taxon>rosids</taxon>
        <taxon>malvids</taxon>
        <taxon>Brassicales</taxon>
        <taxon>Brassicaceae</taxon>
        <taxon>Brassiceae</taxon>
        <taxon>Brassica</taxon>
    </lineage>
</organism>
<comment type="caution">
    <text evidence="2">The sequence shown here is derived from an EMBL/GenBank/DDBJ whole genome shotgun (WGS) entry which is preliminary data.</text>
</comment>
<dbReference type="PANTHER" id="PTHR32263:SF12">
    <property type="entry name" value="INACTIVE POLY [ADP-RIBOSE] POLYMERASE SRO4-RELATED"/>
    <property type="match status" value="1"/>
</dbReference>
<dbReference type="PANTHER" id="PTHR32263">
    <property type="entry name" value="INACTIVE POLY [ADP-RIBOSE] POLYMERASE SRO4-RELATED"/>
    <property type="match status" value="1"/>
</dbReference>